<reference evidence="1" key="2">
    <citation type="submission" date="2020-02" db="EMBL/GenBank/DDBJ databases">
        <authorList>
            <person name="Matsumoto Y."/>
            <person name="Motooka D."/>
            <person name="Nakamura S."/>
        </authorList>
    </citation>
    <scope>NUCLEOTIDE SEQUENCE</scope>
    <source>
        <strain evidence="1">JCM 13671</strain>
    </source>
</reference>
<dbReference type="Proteomes" id="UP000466931">
    <property type="component" value="Chromosome"/>
</dbReference>
<name>A0A7I7Y152_9MYCO</name>
<accession>A0A7I7Y152</accession>
<reference evidence="1" key="1">
    <citation type="journal article" date="2019" name="Emerg. Microbes Infect.">
        <title>Comprehensive subspecies identification of 175 nontuberculous mycobacteria species based on 7547 genomic profiles.</title>
        <authorList>
            <person name="Matsumoto Y."/>
            <person name="Kinjo T."/>
            <person name="Motooka D."/>
            <person name="Nabeya D."/>
            <person name="Jung N."/>
            <person name="Uechi K."/>
            <person name="Horii T."/>
            <person name="Iida T."/>
            <person name="Fujita J."/>
            <person name="Nakamura S."/>
        </authorList>
    </citation>
    <scope>NUCLEOTIDE SEQUENCE [LARGE SCALE GENOMIC DNA]</scope>
    <source>
        <strain evidence="1">JCM 13671</strain>
    </source>
</reference>
<evidence type="ECO:0000313" key="1">
    <source>
        <dbReference type="EMBL" id="BBZ34752.1"/>
    </source>
</evidence>
<dbReference type="OrthoDB" id="4802216at2"/>
<dbReference type="EMBL" id="AP022612">
    <property type="protein sequence ID" value="BBZ34752.1"/>
    <property type="molecule type" value="Genomic_DNA"/>
</dbReference>
<gene>
    <name evidence="1" type="ORF">MCNF_33570</name>
</gene>
<proteinExistence type="predicted"/>
<organism evidence="1 2">
    <name type="scientific">Mycolicibacterium confluentis</name>
    <dbReference type="NCBI Taxonomy" id="28047"/>
    <lineage>
        <taxon>Bacteria</taxon>
        <taxon>Bacillati</taxon>
        <taxon>Actinomycetota</taxon>
        <taxon>Actinomycetes</taxon>
        <taxon>Mycobacteriales</taxon>
        <taxon>Mycobacteriaceae</taxon>
        <taxon>Mycolicibacterium</taxon>
    </lineage>
</organism>
<dbReference type="AlphaFoldDB" id="A0A7I7Y152"/>
<protein>
    <submittedName>
        <fullName evidence="1">Uncharacterized protein</fullName>
    </submittedName>
</protein>
<dbReference type="RefSeq" id="WP_109788280.1">
    <property type="nucleotide sequence ID" value="NZ_AP022612.1"/>
</dbReference>
<keyword evidence="2" id="KW-1185">Reference proteome</keyword>
<sequence>MRGLTRALVSQARMVHGVALEKDPLAQIAPAFLVGGTADAILAFIDGRAEVSVDELIESLTTLWLLTGNGAAEVARTRLDR</sequence>
<evidence type="ECO:0000313" key="2">
    <source>
        <dbReference type="Proteomes" id="UP000466931"/>
    </source>
</evidence>